<sequence>MRISPGPQKEAAKFKRGDGTYSTYEGASEDVQQLLKSLERGSKPMTNEPGETGINLITTSSILNFQQETTSITWTNQVAKNTFAYQKRMIGKNTAYTTIRKKSFRSLNGETFEKIESNIFLVRESDPLPSGQKLLGIRMVYRSMERYESKLSVSLNVYRQVLPEDDHGILAAAQLGDLESIRDRCSTGEWSLWTCDETGSTTLVHAILGALSDPYFSEGCMDVIKLILNEAPNLCLTAPMEDQSIVSTIMSVVMVPHPWPGAQEATYPRLDTVLRYIMSVGYDFSEDATGLASCILFGSLENAITVLCNETSYIVIDDSFIVTFLEHVAFDYSQCGRTTYLEEVPEKLGMLLRRLDKNPDVFEHEYRAYFCFFYLLTSIGRVPSDDIVEMLTLTIDAMGDIYAPSARVNVSEGSGLFCTRAHHYGLRREWYEALGRCKYHYTRLQAISWEAGFLGVTFNYYCRFLEYVEDWGIAGYGTSGLSFGPEGCINFSLIRDHFRASFDLEEVDLMLL</sequence>
<evidence type="ECO:0000313" key="1">
    <source>
        <dbReference type="EMBL" id="KAK6335798.1"/>
    </source>
</evidence>
<keyword evidence="2" id="KW-1185">Reference proteome</keyword>
<dbReference type="Proteomes" id="UP001373714">
    <property type="component" value="Unassembled WGS sequence"/>
</dbReference>
<reference evidence="1 2" key="1">
    <citation type="submission" date="2019-10" db="EMBL/GenBank/DDBJ databases">
        <authorList>
            <person name="Palmer J.M."/>
        </authorList>
    </citation>
    <scope>NUCLEOTIDE SEQUENCE [LARGE SCALE GENOMIC DNA]</scope>
    <source>
        <strain evidence="1 2">TWF730</strain>
    </source>
</reference>
<dbReference type="EMBL" id="JAVHNS010000014">
    <property type="protein sequence ID" value="KAK6335798.1"/>
    <property type="molecule type" value="Genomic_DNA"/>
</dbReference>
<name>A0AAV9U552_9PEZI</name>
<gene>
    <name evidence="1" type="ORF">TWF730_003175</name>
</gene>
<comment type="caution">
    <text evidence="1">The sequence shown here is derived from an EMBL/GenBank/DDBJ whole genome shotgun (WGS) entry which is preliminary data.</text>
</comment>
<accession>A0AAV9U552</accession>
<proteinExistence type="predicted"/>
<protein>
    <submittedName>
        <fullName evidence="1">Uncharacterized protein</fullName>
    </submittedName>
</protein>
<organism evidence="1 2">
    <name type="scientific">Orbilia blumenaviensis</name>
    <dbReference type="NCBI Taxonomy" id="1796055"/>
    <lineage>
        <taxon>Eukaryota</taxon>
        <taxon>Fungi</taxon>
        <taxon>Dikarya</taxon>
        <taxon>Ascomycota</taxon>
        <taxon>Pezizomycotina</taxon>
        <taxon>Orbiliomycetes</taxon>
        <taxon>Orbiliales</taxon>
        <taxon>Orbiliaceae</taxon>
        <taxon>Orbilia</taxon>
    </lineage>
</organism>
<evidence type="ECO:0000313" key="2">
    <source>
        <dbReference type="Proteomes" id="UP001373714"/>
    </source>
</evidence>
<dbReference type="AlphaFoldDB" id="A0AAV9U552"/>